<feature type="domain" description="Sigma-54 factor interaction" evidence="8">
    <location>
        <begin position="143"/>
        <end position="372"/>
    </location>
</feature>
<accession>A0A1D8KA63</accession>
<dbReference type="SUPFAM" id="SSF46689">
    <property type="entry name" value="Homeodomain-like"/>
    <property type="match status" value="1"/>
</dbReference>
<dbReference type="InterPro" id="IPR011006">
    <property type="entry name" value="CheY-like_superfamily"/>
</dbReference>
<dbReference type="Proteomes" id="UP000095342">
    <property type="component" value="Chromosome"/>
</dbReference>
<dbReference type="SMART" id="SM00382">
    <property type="entry name" value="AAA"/>
    <property type="match status" value="1"/>
</dbReference>
<evidence type="ECO:0000313" key="10">
    <source>
        <dbReference type="EMBL" id="AOV17859.1"/>
    </source>
</evidence>
<dbReference type="EMBL" id="CP017448">
    <property type="protein sequence ID" value="AOV17859.1"/>
    <property type="molecule type" value="Genomic_DNA"/>
</dbReference>
<keyword evidence="3" id="KW-0805">Transcription regulation</keyword>
<dbReference type="PROSITE" id="PS00688">
    <property type="entry name" value="SIGMA54_INTERACT_3"/>
    <property type="match status" value="1"/>
</dbReference>
<protein>
    <submittedName>
        <fullName evidence="10">Two-component system response regulator GlrR</fullName>
    </submittedName>
</protein>
<evidence type="ECO:0000313" key="11">
    <source>
        <dbReference type="Proteomes" id="UP000095342"/>
    </source>
</evidence>
<evidence type="ECO:0000256" key="1">
    <source>
        <dbReference type="ARBA" id="ARBA00022741"/>
    </source>
</evidence>
<dbReference type="Gene3D" id="3.40.50.2300">
    <property type="match status" value="1"/>
</dbReference>
<feature type="domain" description="Response regulatory" evidence="9">
    <location>
        <begin position="10"/>
        <end position="124"/>
    </location>
</feature>
<dbReference type="Gene3D" id="3.40.50.300">
    <property type="entry name" value="P-loop containing nucleotide triphosphate hydrolases"/>
    <property type="match status" value="1"/>
</dbReference>
<evidence type="ECO:0000259" key="9">
    <source>
        <dbReference type="PROSITE" id="PS50110"/>
    </source>
</evidence>
<proteinExistence type="predicted"/>
<dbReference type="InterPro" id="IPR009057">
    <property type="entry name" value="Homeodomain-like_sf"/>
</dbReference>
<dbReference type="PROSITE" id="PS50045">
    <property type="entry name" value="SIGMA54_INTERACT_4"/>
    <property type="match status" value="1"/>
</dbReference>
<keyword evidence="11" id="KW-1185">Reference proteome</keyword>
<dbReference type="FunFam" id="1.10.8.60:FF:000014">
    <property type="entry name" value="DNA-binding transcriptional regulator NtrC"/>
    <property type="match status" value="1"/>
</dbReference>
<dbReference type="GO" id="GO:0000160">
    <property type="term" value="P:phosphorelay signal transduction system"/>
    <property type="evidence" value="ECO:0007669"/>
    <property type="project" value="InterPro"/>
</dbReference>
<evidence type="ECO:0000256" key="4">
    <source>
        <dbReference type="ARBA" id="ARBA00023125"/>
    </source>
</evidence>
<keyword evidence="6" id="KW-0804">Transcription</keyword>
<feature type="modified residue" description="4-aspartylphosphate" evidence="7">
    <location>
        <position position="59"/>
    </location>
</feature>
<dbReference type="InterPro" id="IPR025944">
    <property type="entry name" value="Sigma_54_int_dom_CS"/>
</dbReference>
<dbReference type="Pfam" id="PF25601">
    <property type="entry name" value="AAA_lid_14"/>
    <property type="match status" value="1"/>
</dbReference>
<dbReference type="PROSITE" id="PS50110">
    <property type="entry name" value="RESPONSE_REGULATORY"/>
    <property type="match status" value="1"/>
</dbReference>
<dbReference type="PANTHER" id="PTHR32071:SF116">
    <property type="entry name" value="TRANSCRIPTIONAL REGULATORY PROTEIN GLRR"/>
    <property type="match status" value="1"/>
</dbReference>
<dbReference type="AlphaFoldDB" id="A0A1D8KA63"/>
<dbReference type="SUPFAM" id="SSF52172">
    <property type="entry name" value="CheY-like"/>
    <property type="match status" value="1"/>
</dbReference>
<dbReference type="GO" id="GO:0003677">
    <property type="term" value="F:DNA binding"/>
    <property type="evidence" value="ECO:0007669"/>
    <property type="project" value="UniProtKB-KW"/>
</dbReference>
<dbReference type="InterPro" id="IPR058031">
    <property type="entry name" value="AAA_lid_NorR"/>
</dbReference>
<dbReference type="GO" id="GO:0006355">
    <property type="term" value="P:regulation of DNA-templated transcription"/>
    <property type="evidence" value="ECO:0007669"/>
    <property type="project" value="InterPro"/>
</dbReference>
<sequence length="452" mass="49412">MNYKTSTKPRVLLVDDEPDLLHVLSLRLNVGGYDVEIAQSGAEALSKLPVFRPQVVITDLRMEGMDGMALFDAIARAYTGLPVIILTAHGNIPDAVAATRRGVFGFLTKPFNHRELQTQIDAAVQLGGGFPEESETETWSAGIITRSPEMQAVLAEAKLAARADASILIRGESGTGKELLAHAIHRASRRQREPFVAVNCSAIPENLIESELFGHRKGAFTGAASDHPGLFQAARGGTLFLDEIGDMPLSAQAKLLRALQERAVRPVGAVATIPVDVRVVSATHRDLDAAVREGRFREDLYYRLNVVTLSLPSLAERREDIPLLAAHFLAAAANRAPQEVKGFSPDAMARLVAYDWPGNVRQLHNVVERTIALTTTPLIPASQVEKALNEGPAEMPSLVETREQAEREYITRILTLTDGNVTAAAKLAKRNRTEFYKLLNRHHIDPALFKRA</sequence>
<dbReference type="Gene3D" id="1.10.10.60">
    <property type="entry name" value="Homeodomain-like"/>
    <property type="match status" value="1"/>
</dbReference>
<gene>
    <name evidence="10" type="ORF">BJI67_13055</name>
</gene>
<dbReference type="KEGG" id="aaeo:BJI67_13055"/>
<dbReference type="CDD" id="cd00009">
    <property type="entry name" value="AAA"/>
    <property type="match status" value="1"/>
</dbReference>
<keyword evidence="1" id="KW-0547">Nucleotide-binding</keyword>
<dbReference type="InterPro" id="IPR025662">
    <property type="entry name" value="Sigma_54_int_dom_ATP-bd_1"/>
</dbReference>
<evidence type="ECO:0000256" key="5">
    <source>
        <dbReference type="ARBA" id="ARBA00023159"/>
    </source>
</evidence>
<dbReference type="Pfam" id="PF00158">
    <property type="entry name" value="Sigma54_activat"/>
    <property type="match status" value="1"/>
</dbReference>
<keyword evidence="7" id="KW-0597">Phosphoprotein</keyword>
<dbReference type="Gene3D" id="1.10.8.60">
    <property type="match status" value="1"/>
</dbReference>
<evidence type="ECO:0000256" key="6">
    <source>
        <dbReference type="ARBA" id="ARBA00023163"/>
    </source>
</evidence>
<dbReference type="FunFam" id="3.40.50.300:FF:000006">
    <property type="entry name" value="DNA-binding transcriptional regulator NtrC"/>
    <property type="match status" value="1"/>
</dbReference>
<reference evidence="10 11" key="1">
    <citation type="submission" date="2016-09" db="EMBL/GenBank/DDBJ databases">
        <title>Acidihalobacter prosperus V6 (DSM14174).</title>
        <authorList>
            <person name="Khaleque H.N."/>
            <person name="Ramsay J.P."/>
            <person name="Murphy R.J.T."/>
            <person name="Kaksonen A.H."/>
            <person name="Boxall N.J."/>
            <person name="Watkin E.L.J."/>
        </authorList>
    </citation>
    <scope>NUCLEOTIDE SEQUENCE [LARGE SCALE GENOMIC DNA]</scope>
    <source>
        <strain evidence="10 11">V6</strain>
    </source>
</reference>
<dbReference type="PROSITE" id="PS00675">
    <property type="entry name" value="SIGMA54_INTERACT_1"/>
    <property type="match status" value="1"/>
</dbReference>
<dbReference type="SMART" id="SM00448">
    <property type="entry name" value="REC"/>
    <property type="match status" value="1"/>
</dbReference>
<evidence type="ECO:0000256" key="3">
    <source>
        <dbReference type="ARBA" id="ARBA00023015"/>
    </source>
</evidence>
<dbReference type="Pfam" id="PF00072">
    <property type="entry name" value="Response_reg"/>
    <property type="match status" value="1"/>
</dbReference>
<keyword evidence="4" id="KW-0238">DNA-binding</keyword>
<dbReference type="SUPFAM" id="SSF52540">
    <property type="entry name" value="P-loop containing nucleoside triphosphate hydrolases"/>
    <property type="match status" value="1"/>
</dbReference>
<dbReference type="InterPro" id="IPR001789">
    <property type="entry name" value="Sig_transdc_resp-reg_receiver"/>
</dbReference>
<organism evidence="10 11">
    <name type="scientific">Acidihalobacter aeolianus</name>
    <dbReference type="NCBI Taxonomy" id="2792603"/>
    <lineage>
        <taxon>Bacteria</taxon>
        <taxon>Pseudomonadati</taxon>
        <taxon>Pseudomonadota</taxon>
        <taxon>Gammaproteobacteria</taxon>
        <taxon>Chromatiales</taxon>
        <taxon>Ectothiorhodospiraceae</taxon>
        <taxon>Acidihalobacter</taxon>
    </lineage>
</organism>
<name>A0A1D8KA63_9GAMM</name>
<dbReference type="RefSeq" id="WP_070073389.1">
    <property type="nucleotide sequence ID" value="NZ_CP017448.1"/>
</dbReference>
<dbReference type="InterPro" id="IPR027417">
    <property type="entry name" value="P-loop_NTPase"/>
</dbReference>
<keyword evidence="2" id="KW-0067">ATP-binding</keyword>
<dbReference type="InterPro" id="IPR002078">
    <property type="entry name" value="Sigma_54_int"/>
</dbReference>
<keyword evidence="5" id="KW-0010">Activator</keyword>
<evidence type="ECO:0000259" key="8">
    <source>
        <dbReference type="PROSITE" id="PS50045"/>
    </source>
</evidence>
<dbReference type="PANTHER" id="PTHR32071">
    <property type="entry name" value="TRANSCRIPTIONAL REGULATORY PROTEIN"/>
    <property type="match status" value="1"/>
</dbReference>
<evidence type="ECO:0000256" key="2">
    <source>
        <dbReference type="ARBA" id="ARBA00022840"/>
    </source>
</evidence>
<evidence type="ECO:0000256" key="7">
    <source>
        <dbReference type="PROSITE-ProRule" id="PRU00169"/>
    </source>
</evidence>
<dbReference type="GO" id="GO:0005524">
    <property type="term" value="F:ATP binding"/>
    <property type="evidence" value="ECO:0007669"/>
    <property type="project" value="UniProtKB-KW"/>
</dbReference>
<dbReference type="InterPro" id="IPR003593">
    <property type="entry name" value="AAA+_ATPase"/>
</dbReference>